<gene>
    <name evidence="4" type="ORF">ACFSXZ_39465</name>
</gene>
<dbReference type="PANTHER" id="PTHR30244:SF34">
    <property type="entry name" value="DTDP-4-AMINO-4,6-DIDEOXYGALACTOSE TRANSAMINASE"/>
    <property type="match status" value="1"/>
</dbReference>
<dbReference type="Gene3D" id="3.40.640.10">
    <property type="entry name" value="Type I PLP-dependent aspartate aminotransferase-like (Major domain)"/>
    <property type="match status" value="1"/>
</dbReference>
<evidence type="ECO:0000313" key="5">
    <source>
        <dbReference type="Proteomes" id="UP001597417"/>
    </source>
</evidence>
<dbReference type="EMBL" id="JBHUKR010000028">
    <property type="protein sequence ID" value="MFD2422420.1"/>
    <property type="molecule type" value="Genomic_DNA"/>
</dbReference>
<dbReference type="PANTHER" id="PTHR30244">
    <property type="entry name" value="TRANSAMINASE"/>
    <property type="match status" value="1"/>
</dbReference>
<dbReference type="Gene3D" id="3.90.1150.10">
    <property type="entry name" value="Aspartate Aminotransferase, domain 1"/>
    <property type="match status" value="1"/>
</dbReference>
<dbReference type="PIRSF" id="PIRSF000390">
    <property type="entry name" value="PLP_StrS"/>
    <property type="match status" value="1"/>
</dbReference>
<keyword evidence="3" id="KW-0663">Pyridoxal phosphate</keyword>
<evidence type="ECO:0000313" key="4">
    <source>
        <dbReference type="EMBL" id="MFD2422420.1"/>
    </source>
</evidence>
<evidence type="ECO:0000256" key="2">
    <source>
        <dbReference type="ARBA" id="ARBA00023194"/>
    </source>
</evidence>
<dbReference type="Pfam" id="PF01041">
    <property type="entry name" value="DegT_DnrJ_EryC1"/>
    <property type="match status" value="1"/>
</dbReference>
<proteinExistence type="inferred from homology"/>
<comment type="cofactor">
    <cofactor evidence="1">
        <name>pyridoxal 5'-phosphate</name>
        <dbReference type="ChEBI" id="CHEBI:597326"/>
    </cofactor>
</comment>
<evidence type="ECO:0000256" key="3">
    <source>
        <dbReference type="RuleBase" id="RU004508"/>
    </source>
</evidence>
<dbReference type="SUPFAM" id="SSF53383">
    <property type="entry name" value="PLP-dependent transferases"/>
    <property type="match status" value="1"/>
</dbReference>
<dbReference type="Proteomes" id="UP001597417">
    <property type="component" value="Unassembled WGS sequence"/>
</dbReference>
<dbReference type="GO" id="GO:0008483">
    <property type="term" value="F:transaminase activity"/>
    <property type="evidence" value="ECO:0007669"/>
    <property type="project" value="UniProtKB-KW"/>
</dbReference>
<keyword evidence="4" id="KW-0808">Transferase</keyword>
<sequence>MISSPAQSDVEVNAYERDLADHLGVAHVVAVSSGTAALHTALYAVGVRPGDEVLVPALAVVMSAAPVRHLGAQPVFVDCNAEGTDFDYRDLEAKVTDRVRAVLPVHLWGRAGDTARMRSFAEQHDIAVVADCCQALGTTVDGIQVGTEATIGCYSTHKMKLLSTDEGGFLTTNDDECAARGRAYRSHWQTPPENELPLSRIAHNFRLAGPLAAIGRRELPRLEKLVQQRLDRASMLARLLSDLPQVLPAHVPTGQRWNHYSPLLHLHLDRPRAFCEHLAQQGVPNSTGTFRLIPLDQRPVFTRDTRPRCHAAAEFLDGILAVVLTRHDDQQRIREYAETIAREVTRWASN</sequence>
<keyword evidence="4" id="KW-0032">Aminotransferase</keyword>
<dbReference type="InterPro" id="IPR015422">
    <property type="entry name" value="PyrdxlP-dep_Trfase_small"/>
</dbReference>
<reference evidence="5" key="1">
    <citation type="journal article" date="2019" name="Int. J. Syst. Evol. Microbiol.">
        <title>The Global Catalogue of Microorganisms (GCM) 10K type strain sequencing project: providing services to taxonomists for standard genome sequencing and annotation.</title>
        <authorList>
            <consortium name="The Broad Institute Genomics Platform"/>
            <consortium name="The Broad Institute Genome Sequencing Center for Infectious Disease"/>
            <person name="Wu L."/>
            <person name="Ma J."/>
        </authorList>
    </citation>
    <scope>NUCLEOTIDE SEQUENCE [LARGE SCALE GENOMIC DNA]</scope>
    <source>
        <strain evidence="5">CGMCC 4.7645</strain>
    </source>
</reference>
<name>A0ABW5G692_9PSEU</name>
<comment type="caution">
    <text evidence="4">The sequence shown here is derived from an EMBL/GenBank/DDBJ whole genome shotgun (WGS) entry which is preliminary data.</text>
</comment>
<accession>A0ABW5G692</accession>
<organism evidence="4 5">
    <name type="scientific">Amycolatopsis pigmentata</name>
    <dbReference type="NCBI Taxonomy" id="450801"/>
    <lineage>
        <taxon>Bacteria</taxon>
        <taxon>Bacillati</taxon>
        <taxon>Actinomycetota</taxon>
        <taxon>Actinomycetes</taxon>
        <taxon>Pseudonocardiales</taxon>
        <taxon>Pseudonocardiaceae</taxon>
        <taxon>Amycolatopsis</taxon>
    </lineage>
</organism>
<dbReference type="InterPro" id="IPR015424">
    <property type="entry name" value="PyrdxlP-dep_Trfase"/>
</dbReference>
<keyword evidence="2" id="KW-0045">Antibiotic biosynthesis</keyword>
<comment type="similarity">
    <text evidence="3">Belongs to the DegT/DnrJ/EryC1 family.</text>
</comment>
<keyword evidence="5" id="KW-1185">Reference proteome</keyword>
<dbReference type="InterPro" id="IPR015421">
    <property type="entry name" value="PyrdxlP-dep_Trfase_major"/>
</dbReference>
<dbReference type="InterPro" id="IPR000653">
    <property type="entry name" value="DegT/StrS_aminotransferase"/>
</dbReference>
<dbReference type="RefSeq" id="WP_378271492.1">
    <property type="nucleotide sequence ID" value="NZ_JBHUKR010000028.1"/>
</dbReference>
<protein>
    <submittedName>
        <fullName evidence="4">DegT/DnrJ/EryC1/StrS family aminotransferase</fullName>
    </submittedName>
</protein>
<evidence type="ECO:0000256" key="1">
    <source>
        <dbReference type="ARBA" id="ARBA00001933"/>
    </source>
</evidence>